<comment type="similarity">
    <text evidence="1">Belongs to the ATP-dependent AMP-binding enzyme family.</text>
</comment>
<organism evidence="4 5">
    <name type="scientific">Orbilia brochopaga</name>
    <dbReference type="NCBI Taxonomy" id="3140254"/>
    <lineage>
        <taxon>Eukaryota</taxon>
        <taxon>Fungi</taxon>
        <taxon>Dikarya</taxon>
        <taxon>Ascomycota</taxon>
        <taxon>Pezizomycotina</taxon>
        <taxon>Orbiliomycetes</taxon>
        <taxon>Orbiliales</taxon>
        <taxon>Orbiliaceae</taxon>
        <taxon>Orbilia</taxon>
    </lineage>
</organism>
<dbReference type="Pfam" id="PF00501">
    <property type="entry name" value="AMP-binding"/>
    <property type="match status" value="1"/>
</dbReference>
<accession>A0AAV9U2F2</accession>
<dbReference type="InterPro" id="IPR020845">
    <property type="entry name" value="AMP-binding_CS"/>
</dbReference>
<dbReference type="Gene3D" id="3.30.300.30">
    <property type="match status" value="1"/>
</dbReference>
<sequence length="653" mass="72930">MRATRWLRIRPRFHNYAGKDGGPKDIKKRIEQTIFDDPTGIPFNTGYFVRLLEYFSNPDYAKHTAILERPYISEPDTIAYSYPTLATHLHFTRRRLVDQFLPVLRAEEKEARKGQAVGLVADRSYEFVVNLLSLLSIGLRAALVSSAAKPREIQHLMATAQASQLIVPSRLQNEEVYRDLPIFHTTEWAVRCQQLQRAQIEQEYRTVIQKANQGIILYTSGTTGQPKAVFTNISAVSGQCELLRHAWKYTHTDHILHALPLHHIHGLSNALLTPLSAGSTIEFVSGQFNAAEILERIARPPSAEFPQVTMFHGVPTMYAALIAAYDAMPAAQQEITADGLRRLRVAVCGSAALPTPIAQKWKNITGSIPLERYGMTETGMVLSNLLDPELRVPGSVGWPLETRQAYILDPENRIIDFPGVPGELVVYWQNWGCMFDKYWGQPAATAKSQVRPVAVDKDVVDSVEDGVVQVKKHKPGMKRSYKHTLDKTFFRTGDVAMKGQHGEFYMLGRASVDIIKVAGHLVSTLEVEREILALDEIAEAVVLGVPSERFGQLPYAIVVLKPAFAAEITGKGSRAKANFKRSAMQRLRSVLSAEKLPRKWIIVDKIPRNAMGKVNKKELLETRAFVPKADDGAAAEEINSELEVQKTQGAKEN</sequence>
<dbReference type="GO" id="GO:0006631">
    <property type="term" value="P:fatty acid metabolic process"/>
    <property type="evidence" value="ECO:0007669"/>
    <property type="project" value="TreeGrafter"/>
</dbReference>
<feature type="domain" description="AMP-dependent synthetase/ligase" evidence="2">
    <location>
        <begin position="103"/>
        <end position="427"/>
    </location>
</feature>
<dbReference type="Pfam" id="PF13193">
    <property type="entry name" value="AMP-binding_C"/>
    <property type="match status" value="1"/>
</dbReference>
<name>A0AAV9U2F2_9PEZI</name>
<dbReference type="AlphaFoldDB" id="A0AAV9U2F2"/>
<evidence type="ECO:0008006" key="6">
    <source>
        <dbReference type="Google" id="ProtNLM"/>
    </source>
</evidence>
<comment type="caution">
    <text evidence="4">The sequence shown here is derived from an EMBL/GenBank/DDBJ whole genome shotgun (WGS) entry which is preliminary data.</text>
</comment>
<evidence type="ECO:0000256" key="1">
    <source>
        <dbReference type="ARBA" id="ARBA00006432"/>
    </source>
</evidence>
<dbReference type="Proteomes" id="UP001375240">
    <property type="component" value="Unassembled WGS sequence"/>
</dbReference>
<dbReference type="GO" id="GO:0031956">
    <property type="term" value="F:medium-chain fatty acid-CoA ligase activity"/>
    <property type="evidence" value="ECO:0007669"/>
    <property type="project" value="TreeGrafter"/>
</dbReference>
<feature type="domain" description="AMP-binding enzyme C-terminal" evidence="3">
    <location>
        <begin position="526"/>
        <end position="613"/>
    </location>
</feature>
<protein>
    <recommendedName>
        <fullName evidence="6">Acetyl-CoA synthetase-like protein</fullName>
    </recommendedName>
</protein>
<evidence type="ECO:0000259" key="3">
    <source>
        <dbReference type="Pfam" id="PF13193"/>
    </source>
</evidence>
<reference evidence="4 5" key="1">
    <citation type="submission" date="2019-10" db="EMBL/GenBank/DDBJ databases">
        <authorList>
            <person name="Palmer J.M."/>
        </authorList>
    </citation>
    <scope>NUCLEOTIDE SEQUENCE [LARGE SCALE GENOMIC DNA]</scope>
    <source>
        <strain evidence="4 5">TWF696</strain>
    </source>
</reference>
<dbReference type="InterPro" id="IPR025110">
    <property type="entry name" value="AMP-bd_C"/>
</dbReference>
<dbReference type="InterPro" id="IPR045851">
    <property type="entry name" value="AMP-bd_C_sf"/>
</dbReference>
<dbReference type="InterPro" id="IPR042099">
    <property type="entry name" value="ANL_N_sf"/>
</dbReference>
<dbReference type="PANTHER" id="PTHR43201">
    <property type="entry name" value="ACYL-COA SYNTHETASE"/>
    <property type="match status" value="1"/>
</dbReference>
<dbReference type="PROSITE" id="PS00455">
    <property type="entry name" value="AMP_BINDING"/>
    <property type="match status" value="1"/>
</dbReference>
<dbReference type="EMBL" id="JAVHNQ010000013">
    <property type="protein sequence ID" value="KAK6334025.1"/>
    <property type="molecule type" value="Genomic_DNA"/>
</dbReference>
<evidence type="ECO:0000313" key="5">
    <source>
        <dbReference type="Proteomes" id="UP001375240"/>
    </source>
</evidence>
<dbReference type="PANTHER" id="PTHR43201:SF8">
    <property type="entry name" value="ACYL-COA SYNTHETASE FAMILY MEMBER 3"/>
    <property type="match status" value="1"/>
</dbReference>
<dbReference type="SUPFAM" id="SSF56801">
    <property type="entry name" value="Acetyl-CoA synthetase-like"/>
    <property type="match status" value="1"/>
</dbReference>
<gene>
    <name evidence="4" type="ORF">TWF696_002533</name>
</gene>
<dbReference type="InterPro" id="IPR000873">
    <property type="entry name" value="AMP-dep_synth/lig_dom"/>
</dbReference>
<proteinExistence type="inferred from homology"/>
<dbReference type="Gene3D" id="3.40.50.12780">
    <property type="entry name" value="N-terminal domain of ligase-like"/>
    <property type="match status" value="1"/>
</dbReference>
<keyword evidence="5" id="KW-1185">Reference proteome</keyword>
<evidence type="ECO:0000259" key="2">
    <source>
        <dbReference type="Pfam" id="PF00501"/>
    </source>
</evidence>
<evidence type="ECO:0000313" key="4">
    <source>
        <dbReference type="EMBL" id="KAK6334025.1"/>
    </source>
</evidence>